<evidence type="ECO:0000313" key="2">
    <source>
        <dbReference type="EMBL" id="EJJ06787.1"/>
    </source>
</evidence>
<dbReference type="RefSeq" id="WP_006603950.1">
    <property type="nucleotide sequence ID" value="NZ_CP072931.1"/>
</dbReference>
<dbReference type="eggNOG" id="ENOG502ZY04">
    <property type="taxonomic scope" value="Bacteria"/>
</dbReference>
<reference evidence="2" key="1">
    <citation type="journal article" date="2012" name="J. Bacteriol.">
        <title>Genome Sequence of Streptomyces auratus Strain AGR0001, a Phoslactomycin-Producing Actinomycete.</title>
        <authorList>
            <person name="Han X."/>
            <person name="Li M."/>
            <person name="Ding Z."/>
            <person name="Zhao J."/>
            <person name="Ji K."/>
            <person name="Wen M."/>
            <person name="Lu T."/>
        </authorList>
    </citation>
    <scope>NUCLEOTIDE SEQUENCE [LARGE SCALE GENOMIC DNA]</scope>
    <source>
        <strain evidence="2">AGR0001</strain>
    </source>
</reference>
<feature type="transmembrane region" description="Helical" evidence="1">
    <location>
        <begin position="120"/>
        <end position="138"/>
    </location>
</feature>
<evidence type="ECO:0000313" key="4">
    <source>
        <dbReference type="Proteomes" id="UP000009036"/>
    </source>
</evidence>
<dbReference type="EMBL" id="CP072931">
    <property type="protein sequence ID" value="QTZ93410.1"/>
    <property type="molecule type" value="Genomic_DNA"/>
</dbReference>
<gene>
    <name evidence="3" type="ORF">SU9_019670</name>
    <name evidence="2" type="ORF">SU9_11940</name>
</gene>
<dbReference type="AlphaFoldDB" id="J1S7H8"/>
<accession>J1S7H8</accession>
<name>J1S7H8_9ACTN</name>
<dbReference type="HOGENOM" id="CLU_133836_0_0_11"/>
<feature type="transmembrane region" description="Helical" evidence="1">
    <location>
        <begin position="33"/>
        <end position="54"/>
    </location>
</feature>
<keyword evidence="1" id="KW-0472">Membrane</keyword>
<dbReference type="KEGG" id="sauh:SU9_019670"/>
<protein>
    <submittedName>
        <fullName evidence="2">Uncharacterized protein</fullName>
    </submittedName>
</protein>
<evidence type="ECO:0000313" key="3">
    <source>
        <dbReference type="EMBL" id="QTZ93410.1"/>
    </source>
</evidence>
<evidence type="ECO:0000256" key="1">
    <source>
        <dbReference type="SAM" id="Phobius"/>
    </source>
</evidence>
<dbReference type="PATRIC" id="fig|1160718.3.peg.2418"/>
<dbReference type="Proteomes" id="UP000009036">
    <property type="component" value="Chromosome"/>
</dbReference>
<keyword evidence="1" id="KW-1133">Transmembrane helix</keyword>
<keyword evidence="4" id="KW-1185">Reference proteome</keyword>
<keyword evidence="1" id="KW-0812">Transmembrane</keyword>
<sequence>MAEYASKDAMAAVAALAREQELRSTVRDGTKWYAWYQVIFGSAAAVMVLSIGLISRPYGVAIGCGIWFTVIIGLSIYAARQRVARLGFKRRHASLIIVWALFYGGVLSAGLIWFPGAVAWWVPGALLVALPGLIGGYLEARR</sequence>
<feature type="transmembrane region" description="Helical" evidence="1">
    <location>
        <begin position="60"/>
        <end position="80"/>
    </location>
</feature>
<proteinExistence type="predicted"/>
<dbReference type="EMBL" id="AJGV01000079">
    <property type="protein sequence ID" value="EJJ06787.1"/>
    <property type="molecule type" value="Genomic_DNA"/>
</dbReference>
<dbReference type="OrthoDB" id="3429272at2"/>
<feature type="transmembrane region" description="Helical" evidence="1">
    <location>
        <begin position="92"/>
        <end position="114"/>
    </location>
</feature>
<organism evidence="2">
    <name type="scientific">Streptomyces auratus AGR0001</name>
    <dbReference type="NCBI Taxonomy" id="1160718"/>
    <lineage>
        <taxon>Bacteria</taxon>
        <taxon>Bacillati</taxon>
        <taxon>Actinomycetota</taxon>
        <taxon>Actinomycetes</taxon>
        <taxon>Kitasatosporales</taxon>
        <taxon>Streptomycetaceae</taxon>
        <taxon>Streptomyces</taxon>
    </lineage>
</organism>
<reference evidence="3" key="2">
    <citation type="submission" date="2021-04" db="EMBL/GenBank/DDBJ databases">
        <authorList>
            <person name="Wen M.-L."/>
            <person name="Han X.-L."/>
            <person name="Xiong J."/>
        </authorList>
    </citation>
    <scope>NUCLEOTIDE SEQUENCE</scope>
    <source>
        <strain evidence="3">AGR0001</strain>
    </source>
</reference>